<comment type="cofactor">
    <cofactor evidence="1 6">
        <name>(R)-lipoate</name>
        <dbReference type="ChEBI" id="CHEBI:83088"/>
    </cofactor>
</comment>
<accession>A0A1C6TXI0</accession>
<keyword evidence="10" id="KW-0670">Pyruvate</keyword>
<dbReference type="SUPFAM" id="SSF47005">
    <property type="entry name" value="Peripheral subunit-binding domain of 2-oxo acid dehydrogenase complex"/>
    <property type="match status" value="1"/>
</dbReference>
<dbReference type="EC" id="2.3.1.-" evidence="6"/>
<dbReference type="Gene3D" id="3.30.559.10">
    <property type="entry name" value="Chloramphenicol acetyltransferase-like domain"/>
    <property type="match status" value="1"/>
</dbReference>
<dbReference type="OrthoDB" id="9805770at2"/>
<evidence type="ECO:0000256" key="7">
    <source>
        <dbReference type="SAM" id="MobiDB-lite"/>
    </source>
</evidence>
<keyword evidence="3 6" id="KW-0808">Transferase</keyword>
<dbReference type="InterPro" id="IPR004167">
    <property type="entry name" value="PSBD"/>
</dbReference>
<keyword evidence="11" id="KW-1185">Reference proteome</keyword>
<dbReference type="InterPro" id="IPR011053">
    <property type="entry name" value="Single_hybrid_motif"/>
</dbReference>
<feature type="compositionally biased region" description="Low complexity" evidence="7">
    <location>
        <begin position="156"/>
        <end position="185"/>
    </location>
</feature>
<feature type="region of interest" description="Disordered" evidence="7">
    <location>
        <begin position="146"/>
        <end position="226"/>
    </location>
</feature>
<dbReference type="PANTHER" id="PTHR43178">
    <property type="entry name" value="DIHYDROLIPOAMIDE ACETYLTRANSFERASE COMPONENT OF PYRUVATE DEHYDROGENASE COMPLEX"/>
    <property type="match status" value="1"/>
</dbReference>
<organism evidence="10 11">
    <name type="scientific">Micromonospora yangpuensis</name>
    <dbReference type="NCBI Taxonomy" id="683228"/>
    <lineage>
        <taxon>Bacteria</taxon>
        <taxon>Bacillati</taxon>
        <taxon>Actinomycetota</taxon>
        <taxon>Actinomycetes</taxon>
        <taxon>Micromonosporales</taxon>
        <taxon>Micromonosporaceae</taxon>
        <taxon>Micromonospora</taxon>
    </lineage>
</organism>
<comment type="similarity">
    <text evidence="2 6">Belongs to the 2-oxoacid dehydrogenase family.</text>
</comment>
<evidence type="ECO:0000256" key="5">
    <source>
        <dbReference type="ARBA" id="ARBA00023315"/>
    </source>
</evidence>
<dbReference type="Proteomes" id="UP000198937">
    <property type="component" value="Unassembled WGS sequence"/>
</dbReference>
<protein>
    <recommendedName>
        <fullName evidence="6">Dihydrolipoamide acetyltransferase component of pyruvate dehydrogenase complex</fullName>
        <ecNumber evidence="6">2.3.1.-</ecNumber>
    </recommendedName>
</protein>
<evidence type="ECO:0000256" key="2">
    <source>
        <dbReference type="ARBA" id="ARBA00007317"/>
    </source>
</evidence>
<dbReference type="EMBL" id="FMIA01000002">
    <property type="protein sequence ID" value="SCL46447.1"/>
    <property type="molecule type" value="Genomic_DNA"/>
</dbReference>
<dbReference type="PROSITE" id="PS50968">
    <property type="entry name" value="BIOTINYL_LIPOYL"/>
    <property type="match status" value="1"/>
</dbReference>
<name>A0A1C6TXI0_9ACTN</name>
<feature type="domain" description="Peripheral subunit-binding (PSBD)" evidence="9">
    <location>
        <begin position="226"/>
        <end position="263"/>
    </location>
</feature>
<dbReference type="GO" id="GO:0005737">
    <property type="term" value="C:cytoplasm"/>
    <property type="evidence" value="ECO:0007669"/>
    <property type="project" value="TreeGrafter"/>
</dbReference>
<keyword evidence="4 6" id="KW-0450">Lipoyl</keyword>
<dbReference type="PANTHER" id="PTHR43178:SF5">
    <property type="entry name" value="LIPOAMIDE ACYLTRANSFERASE COMPONENT OF BRANCHED-CHAIN ALPHA-KETO ACID DEHYDROGENASE COMPLEX, MITOCHONDRIAL"/>
    <property type="match status" value="1"/>
</dbReference>
<gene>
    <name evidence="10" type="ORF">GA0070617_0271</name>
</gene>
<feature type="compositionally biased region" description="Low complexity" evidence="7">
    <location>
        <begin position="193"/>
        <end position="217"/>
    </location>
</feature>
<evidence type="ECO:0000259" key="8">
    <source>
        <dbReference type="PROSITE" id="PS50968"/>
    </source>
</evidence>
<dbReference type="PROSITE" id="PS00189">
    <property type="entry name" value="LIPOYL"/>
    <property type="match status" value="1"/>
</dbReference>
<dbReference type="InterPro" id="IPR001078">
    <property type="entry name" value="2-oxoacid_DH_actylTfrase"/>
</dbReference>
<evidence type="ECO:0000259" key="9">
    <source>
        <dbReference type="PROSITE" id="PS51826"/>
    </source>
</evidence>
<evidence type="ECO:0000313" key="10">
    <source>
        <dbReference type="EMBL" id="SCL46447.1"/>
    </source>
</evidence>
<evidence type="ECO:0000256" key="6">
    <source>
        <dbReference type="RuleBase" id="RU003423"/>
    </source>
</evidence>
<dbReference type="InterPro" id="IPR050743">
    <property type="entry name" value="2-oxoacid_DH_E2_comp"/>
</dbReference>
<proteinExistence type="inferred from homology"/>
<dbReference type="InterPro" id="IPR036625">
    <property type="entry name" value="E3-bd_dom_sf"/>
</dbReference>
<dbReference type="PROSITE" id="PS51826">
    <property type="entry name" value="PSBD"/>
    <property type="match status" value="1"/>
</dbReference>
<evidence type="ECO:0000256" key="4">
    <source>
        <dbReference type="ARBA" id="ARBA00022823"/>
    </source>
</evidence>
<dbReference type="InterPro" id="IPR023213">
    <property type="entry name" value="CAT-like_dom_sf"/>
</dbReference>
<dbReference type="InterPro" id="IPR003016">
    <property type="entry name" value="2-oxoA_DH_lipoyl-BS"/>
</dbReference>
<dbReference type="RefSeq" id="WP_091432829.1">
    <property type="nucleotide sequence ID" value="NZ_BMMJ01000003.1"/>
</dbReference>
<dbReference type="Pfam" id="PF02817">
    <property type="entry name" value="E3_binding"/>
    <property type="match status" value="1"/>
</dbReference>
<dbReference type="Pfam" id="PF00198">
    <property type="entry name" value="2-oxoacid_dh"/>
    <property type="match status" value="1"/>
</dbReference>
<dbReference type="InterPro" id="IPR000089">
    <property type="entry name" value="Biotin_lipoyl"/>
</dbReference>
<dbReference type="CDD" id="cd06849">
    <property type="entry name" value="lipoyl_domain"/>
    <property type="match status" value="1"/>
</dbReference>
<keyword evidence="5 6" id="KW-0012">Acyltransferase</keyword>
<reference evidence="10 11" key="1">
    <citation type="submission" date="2016-06" db="EMBL/GenBank/DDBJ databases">
        <authorList>
            <person name="Kjaerup R.B."/>
            <person name="Dalgaard T.S."/>
            <person name="Juul-Madsen H.R."/>
        </authorList>
    </citation>
    <scope>NUCLEOTIDE SEQUENCE [LARGE SCALE GENOMIC DNA]</scope>
    <source>
        <strain evidence="10 11">DSM 45577</strain>
    </source>
</reference>
<feature type="domain" description="Lipoyl-binding" evidence="8">
    <location>
        <begin position="4"/>
        <end position="79"/>
    </location>
</feature>
<dbReference type="SUPFAM" id="SSF51230">
    <property type="entry name" value="Single hybrid motif"/>
    <property type="match status" value="1"/>
</dbReference>
<dbReference type="AlphaFoldDB" id="A0A1C6TXI0"/>
<evidence type="ECO:0000313" key="11">
    <source>
        <dbReference type="Proteomes" id="UP000198937"/>
    </source>
</evidence>
<dbReference type="FunFam" id="3.30.559.10:FF:000007">
    <property type="entry name" value="Dihydrolipoamide acetyltransferase component of pyruvate dehydrogenase complex"/>
    <property type="match status" value="1"/>
</dbReference>
<sequence>MSRIKEFNLPDLGEGLTEGEILAWLVKVGDVIELNQPIVEVETAKAAVEIPAKWAGRVQTIFHGEGTTVEVGSPIIAIDTDPDAPPLEPTEVSTTGQPDAALPAPSAGSLAAVEVAPADQPVEPGLIGGPAPGGRTAVLVGYGPRTTAAKRRPRRGTAPPHSAAAPTRATDVPRPAATPTVTATPTAPPPVTATPTVTAAPTADASTTTAATVPASTNGHGRASVLAKPPVRKLARDLGVDLATLTGSGPAGSITREDVQRAVAGSTASAAVAGSTASAVVADAGTVTGTGAVAAVGAERERRIPVKGVRKLTAENMSRSAFTAPHVTEFLTVDVTRAMKALDRLRTRREWRDVRVSPLLLVAKAVLLAVKRHPMVNSTWAGDEIVVKDYVNLGIAAATERGLIVPNVKDAGRLSLRELADALTDLVQTAKAGRTSPADMSGGTLTITNVGVFGVDTGTPILPPGESAILAFGAVREMPWVHKGKVRPRQVTTLGLSFDHRIVDGELGSKFLRDIGEFLSDPEAALLAWT</sequence>
<evidence type="ECO:0000256" key="3">
    <source>
        <dbReference type="ARBA" id="ARBA00022679"/>
    </source>
</evidence>
<dbReference type="Gene3D" id="2.40.50.100">
    <property type="match status" value="1"/>
</dbReference>
<dbReference type="Pfam" id="PF00364">
    <property type="entry name" value="Biotin_lipoyl"/>
    <property type="match status" value="1"/>
</dbReference>
<dbReference type="Gene3D" id="4.10.320.10">
    <property type="entry name" value="E3-binding domain"/>
    <property type="match status" value="1"/>
</dbReference>
<dbReference type="GO" id="GO:0016407">
    <property type="term" value="F:acetyltransferase activity"/>
    <property type="evidence" value="ECO:0007669"/>
    <property type="project" value="TreeGrafter"/>
</dbReference>
<evidence type="ECO:0000256" key="1">
    <source>
        <dbReference type="ARBA" id="ARBA00001938"/>
    </source>
</evidence>
<dbReference type="STRING" id="683228.GA0070617_0271"/>
<dbReference type="GO" id="GO:0031405">
    <property type="term" value="F:lipoic acid binding"/>
    <property type="evidence" value="ECO:0007669"/>
    <property type="project" value="TreeGrafter"/>
</dbReference>
<dbReference type="SUPFAM" id="SSF52777">
    <property type="entry name" value="CoA-dependent acyltransferases"/>
    <property type="match status" value="1"/>
</dbReference>